<keyword evidence="2" id="KW-0413">Isomerase</keyword>
<dbReference type="InterPro" id="IPR004380">
    <property type="entry name" value="Asp_race"/>
</dbReference>
<dbReference type="PROSITE" id="PS00924">
    <property type="entry name" value="ASP_GLU_RACEMASE_2"/>
    <property type="match status" value="1"/>
</dbReference>
<organism evidence="3 4">
    <name type="scientific">Parvibium lacunae</name>
    <dbReference type="NCBI Taxonomy" id="1888893"/>
    <lineage>
        <taxon>Bacteria</taxon>
        <taxon>Pseudomonadati</taxon>
        <taxon>Pseudomonadota</taxon>
        <taxon>Betaproteobacteria</taxon>
        <taxon>Burkholderiales</taxon>
        <taxon>Alcaligenaceae</taxon>
        <taxon>Parvibium</taxon>
    </lineage>
</organism>
<dbReference type="GO" id="GO:0047661">
    <property type="term" value="F:amino-acid racemase activity"/>
    <property type="evidence" value="ECO:0007669"/>
    <property type="project" value="InterPro"/>
</dbReference>
<dbReference type="AlphaFoldDB" id="A0A368L768"/>
<reference evidence="3 4" key="1">
    <citation type="journal article" date="2018" name="Int. J. Syst. Evol. Microbiol.">
        <title>Parvibium lacunae gen. nov., sp. nov., a new member of the family Alcaligenaceae isolated from a freshwater pond.</title>
        <authorList>
            <person name="Chen W.M."/>
            <person name="Xie P.B."/>
            <person name="Hsu M.Y."/>
            <person name="Sheu S.Y."/>
        </authorList>
    </citation>
    <scope>NUCLEOTIDE SEQUENCE [LARGE SCALE GENOMIC DNA]</scope>
    <source>
        <strain evidence="3 4">KMB9</strain>
    </source>
</reference>
<name>A0A368L768_9BURK</name>
<evidence type="ECO:0000256" key="2">
    <source>
        <dbReference type="ARBA" id="ARBA00023235"/>
    </source>
</evidence>
<gene>
    <name evidence="3" type="ORF">DU000_01825</name>
</gene>
<dbReference type="Gene3D" id="3.40.50.1860">
    <property type="match status" value="2"/>
</dbReference>
<evidence type="ECO:0000256" key="1">
    <source>
        <dbReference type="ARBA" id="ARBA00007847"/>
    </source>
</evidence>
<accession>A0A368L768</accession>
<proteinExistence type="inferred from homology"/>
<evidence type="ECO:0000313" key="3">
    <source>
        <dbReference type="EMBL" id="RCS59493.1"/>
    </source>
</evidence>
<evidence type="ECO:0000313" key="4">
    <source>
        <dbReference type="Proteomes" id="UP000252357"/>
    </source>
</evidence>
<dbReference type="Pfam" id="PF01177">
    <property type="entry name" value="Asp_Glu_race"/>
    <property type="match status" value="1"/>
</dbReference>
<dbReference type="RefSeq" id="WP_114401643.1">
    <property type="nucleotide sequence ID" value="NZ_QPGB01000001.1"/>
</dbReference>
<comment type="caution">
    <text evidence="3">The sequence shown here is derived from an EMBL/GenBank/DDBJ whole genome shotgun (WGS) entry which is preliminary data.</text>
</comment>
<dbReference type="PANTHER" id="PTHR21198:SF7">
    <property type="entry name" value="ASPARTATE-GLUTAMATE RACEMASE FAMILY"/>
    <property type="match status" value="1"/>
</dbReference>
<dbReference type="PANTHER" id="PTHR21198">
    <property type="entry name" value="GLUTAMATE RACEMASE"/>
    <property type="match status" value="1"/>
</dbReference>
<dbReference type="NCBIfam" id="TIGR00035">
    <property type="entry name" value="asp_race"/>
    <property type="match status" value="1"/>
</dbReference>
<dbReference type="OrthoDB" id="9803739at2"/>
<keyword evidence="4" id="KW-1185">Reference proteome</keyword>
<comment type="similarity">
    <text evidence="1">Belongs to the aspartate/glutamate racemases family.</text>
</comment>
<dbReference type="SUPFAM" id="SSF53681">
    <property type="entry name" value="Aspartate/glutamate racemase"/>
    <property type="match status" value="2"/>
</dbReference>
<dbReference type="Proteomes" id="UP000252357">
    <property type="component" value="Unassembled WGS sequence"/>
</dbReference>
<dbReference type="InterPro" id="IPR015942">
    <property type="entry name" value="Asp/Glu/hydantoin_racemase"/>
</dbReference>
<dbReference type="EMBL" id="QPGB01000001">
    <property type="protein sequence ID" value="RCS59493.1"/>
    <property type="molecule type" value="Genomic_DNA"/>
</dbReference>
<dbReference type="InterPro" id="IPR033134">
    <property type="entry name" value="Asp/Glu_racemase_AS_2"/>
</dbReference>
<sequence length="248" mass="26746">MKTIGILGGMSWESTSLYYQGINRTIASQLGGLHSGKIVLHSDDFALVAQMQKAGDWAGLEKRLLAHAQQLTAAGAEAILIATNTMHVLAPALSQVLPVPLLHIAHCTAQAIQAQGIRQVALLGTRFTMEMPFYRDILAGYGIETLTPDQDGRERIHQIIFAELCQGQITMASKTQMLSIIAGLQQQGAEGVILGCTEIPLLITQADVTVPVFDTTALHIQQAVDFMLSTTTDVKVKAEMEEKSVILA</sequence>
<protein>
    <submittedName>
        <fullName evidence="3">Aspartate/glutamate racemase family protein</fullName>
    </submittedName>
</protein>
<dbReference type="InterPro" id="IPR001920">
    <property type="entry name" value="Asp/Glu_race"/>
</dbReference>